<evidence type="ECO:0000256" key="3">
    <source>
        <dbReference type="ARBA" id="ARBA00023002"/>
    </source>
</evidence>
<dbReference type="SUPFAM" id="SSF50129">
    <property type="entry name" value="GroES-like"/>
    <property type="match status" value="1"/>
</dbReference>
<keyword evidence="2 4" id="KW-0862">Zinc</keyword>
<evidence type="ECO:0000256" key="2">
    <source>
        <dbReference type="ARBA" id="ARBA00022833"/>
    </source>
</evidence>
<dbReference type="InterPro" id="IPR013154">
    <property type="entry name" value="ADH-like_N"/>
</dbReference>
<comment type="caution">
    <text evidence="7">The sequence shown here is derived from an EMBL/GenBank/DDBJ whole genome shotgun (WGS) entry which is preliminary data.</text>
</comment>
<dbReference type="InterPro" id="IPR013149">
    <property type="entry name" value="ADH-like_C"/>
</dbReference>
<dbReference type="Pfam" id="PF00107">
    <property type="entry name" value="ADH_zinc_N"/>
    <property type="match status" value="1"/>
</dbReference>
<keyword evidence="3" id="KW-0560">Oxidoreductase</keyword>
<evidence type="ECO:0000313" key="7">
    <source>
        <dbReference type="EMBL" id="MBC5630228.1"/>
    </source>
</evidence>
<dbReference type="InterPro" id="IPR036291">
    <property type="entry name" value="NAD(P)-bd_dom_sf"/>
</dbReference>
<dbReference type="Gene3D" id="3.40.50.720">
    <property type="entry name" value="NAD(P)-binding Rossmann-like Domain"/>
    <property type="match status" value="1"/>
</dbReference>
<evidence type="ECO:0000313" key="8">
    <source>
        <dbReference type="Proteomes" id="UP000596929"/>
    </source>
</evidence>
<accession>A0ABR7DH91</accession>
<keyword evidence="8" id="KW-1185">Reference proteome</keyword>
<evidence type="ECO:0000259" key="5">
    <source>
        <dbReference type="Pfam" id="PF00107"/>
    </source>
</evidence>
<evidence type="ECO:0000256" key="4">
    <source>
        <dbReference type="RuleBase" id="RU361277"/>
    </source>
</evidence>
<comment type="similarity">
    <text evidence="4">Belongs to the zinc-containing alcohol dehydrogenase family.</text>
</comment>
<dbReference type="RefSeq" id="WP_186860632.1">
    <property type="nucleotide sequence ID" value="NZ_JACOOO010000037.1"/>
</dbReference>
<dbReference type="PANTHER" id="PTHR43401">
    <property type="entry name" value="L-THREONINE 3-DEHYDROGENASE"/>
    <property type="match status" value="1"/>
</dbReference>
<sequence length="398" mass="43529">MEINNINIEAIVKSIIQEMTTGAEAPKSVTNANTAKVGMMTAKERIEIKEFNIPEISDDEMLVKVEGCGICGTDVHEYKNDPFGLIPVVLGHEGTGEIIKMGKNIKRDSAGKSLNVGDKIVTCIIPCGECPTCLQHPERTNLCENQGIYGLMTDDNIHLNGWFGDYIVIRKNSTVFNVSDMDLHSRVLIEPAAVVVHAVERAKTTGLLKFNSKVLVQGCGPIGLLLLSVLRTMGIENIVALDGNEKRLEMAKRLGATATVNVMKSSSFDETIEKVKDLTDGLGADFAFQCTGSPKAHAGIWKLVRRGGGLCEVGFFVNNGDATINPHFDICNKEITAVGSWVYTPQDYLTTFDFLKRANGLGLPIKELITHEFPLEKLQEALETNIRQEGIKIAIINK</sequence>
<dbReference type="Gene3D" id="3.90.180.10">
    <property type="entry name" value="Medium-chain alcohol dehydrogenases, catalytic domain"/>
    <property type="match status" value="1"/>
</dbReference>
<comment type="cofactor">
    <cofactor evidence="4">
        <name>Zn(2+)</name>
        <dbReference type="ChEBI" id="CHEBI:29105"/>
    </cofactor>
</comment>
<organism evidence="7 8">
    <name type="scientific">Clostridium hominis</name>
    <dbReference type="NCBI Taxonomy" id="2763036"/>
    <lineage>
        <taxon>Bacteria</taxon>
        <taxon>Bacillati</taxon>
        <taxon>Bacillota</taxon>
        <taxon>Clostridia</taxon>
        <taxon>Eubacteriales</taxon>
        <taxon>Clostridiaceae</taxon>
        <taxon>Clostridium</taxon>
    </lineage>
</organism>
<evidence type="ECO:0000259" key="6">
    <source>
        <dbReference type="Pfam" id="PF08240"/>
    </source>
</evidence>
<dbReference type="Proteomes" id="UP000596929">
    <property type="component" value="Unassembled WGS sequence"/>
</dbReference>
<dbReference type="InterPro" id="IPR002328">
    <property type="entry name" value="ADH_Zn_CS"/>
</dbReference>
<reference evidence="7 8" key="1">
    <citation type="submission" date="2020-08" db="EMBL/GenBank/DDBJ databases">
        <title>Genome public.</title>
        <authorList>
            <person name="Liu C."/>
            <person name="Sun Q."/>
        </authorList>
    </citation>
    <scope>NUCLEOTIDE SEQUENCE [LARGE SCALE GENOMIC DNA]</scope>
    <source>
        <strain evidence="7 8">NSJ-6</strain>
    </source>
</reference>
<dbReference type="InterPro" id="IPR050129">
    <property type="entry name" value="Zn_alcohol_dh"/>
</dbReference>
<proteinExistence type="inferred from homology"/>
<dbReference type="PANTHER" id="PTHR43401:SF2">
    <property type="entry name" value="L-THREONINE 3-DEHYDROGENASE"/>
    <property type="match status" value="1"/>
</dbReference>
<gene>
    <name evidence="7" type="ORF">H8S20_15310</name>
</gene>
<dbReference type="Pfam" id="PF08240">
    <property type="entry name" value="ADH_N"/>
    <property type="match status" value="1"/>
</dbReference>
<dbReference type="PROSITE" id="PS00059">
    <property type="entry name" value="ADH_ZINC"/>
    <property type="match status" value="1"/>
</dbReference>
<dbReference type="InterPro" id="IPR011032">
    <property type="entry name" value="GroES-like_sf"/>
</dbReference>
<dbReference type="EMBL" id="JACOOO010000037">
    <property type="protein sequence ID" value="MBC5630228.1"/>
    <property type="molecule type" value="Genomic_DNA"/>
</dbReference>
<feature type="domain" description="Alcohol dehydrogenase-like N-terminal" evidence="6">
    <location>
        <begin position="58"/>
        <end position="175"/>
    </location>
</feature>
<dbReference type="SUPFAM" id="SSF51735">
    <property type="entry name" value="NAD(P)-binding Rossmann-fold domains"/>
    <property type="match status" value="1"/>
</dbReference>
<protein>
    <submittedName>
        <fullName evidence="7">Alcohol dehydrogenase catalytic domain-containing protein</fullName>
    </submittedName>
</protein>
<name>A0ABR7DH91_9CLOT</name>
<feature type="domain" description="Alcohol dehydrogenase-like C-terminal" evidence="5">
    <location>
        <begin position="221"/>
        <end position="356"/>
    </location>
</feature>
<evidence type="ECO:0000256" key="1">
    <source>
        <dbReference type="ARBA" id="ARBA00022723"/>
    </source>
</evidence>
<keyword evidence="1 4" id="KW-0479">Metal-binding</keyword>